<dbReference type="AlphaFoldDB" id="A0A3B1CM15"/>
<feature type="transmembrane region" description="Helical" evidence="1">
    <location>
        <begin position="148"/>
        <end position="166"/>
    </location>
</feature>
<dbReference type="EMBL" id="UOGE01000027">
    <property type="protein sequence ID" value="VAX17757.1"/>
    <property type="molecule type" value="Genomic_DNA"/>
</dbReference>
<feature type="transmembrane region" description="Helical" evidence="1">
    <location>
        <begin position="42"/>
        <end position="66"/>
    </location>
</feature>
<evidence type="ECO:0000256" key="1">
    <source>
        <dbReference type="SAM" id="Phobius"/>
    </source>
</evidence>
<gene>
    <name evidence="2" type="ORF">MNBD_NITROSPINAE02-526</name>
</gene>
<dbReference type="PANTHER" id="PTHR38095:SF1">
    <property type="entry name" value="ANAEROBIC DIMETHYL SULFOXIDE REDUCTASE CHAIN YNFH"/>
    <property type="match status" value="1"/>
</dbReference>
<evidence type="ECO:0000313" key="2">
    <source>
        <dbReference type="EMBL" id="VAX17757.1"/>
    </source>
</evidence>
<dbReference type="GO" id="GO:0009390">
    <property type="term" value="C:dimethyl sulfoxide reductase complex"/>
    <property type="evidence" value="ECO:0007669"/>
    <property type="project" value="TreeGrafter"/>
</dbReference>
<keyword evidence="1" id="KW-1133">Transmembrane helix</keyword>
<organism evidence="2">
    <name type="scientific">hydrothermal vent metagenome</name>
    <dbReference type="NCBI Taxonomy" id="652676"/>
    <lineage>
        <taxon>unclassified sequences</taxon>
        <taxon>metagenomes</taxon>
        <taxon>ecological metagenomes</taxon>
    </lineage>
</organism>
<dbReference type="GO" id="GO:0009389">
    <property type="term" value="F:dimethyl sulfoxide reductase activity"/>
    <property type="evidence" value="ECO:0007669"/>
    <property type="project" value="TreeGrafter"/>
</dbReference>
<dbReference type="PANTHER" id="PTHR38095">
    <property type="entry name" value="ANAEROBIC DIMETHYL SULFOXIDE REDUCTASE CHAIN YNFH"/>
    <property type="match status" value="1"/>
</dbReference>
<proteinExistence type="predicted"/>
<feature type="transmembrane region" description="Helical" evidence="1">
    <location>
        <begin position="7"/>
        <end position="30"/>
    </location>
</feature>
<keyword evidence="1" id="KW-0472">Membrane</keyword>
<keyword evidence="1" id="KW-0812">Transmembrane</keyword>
<feature type="transmembrane region" description="Helical" evidence="1">
    <location>
        <begin position="253"/>
        <end position="271"/>
    </location>
</feature>
<feature type="transmembrane region" description="Helical" evidence="1">
    <location>
        <begin position="283"/>
        <end position="303"/>
    </location>
</feature>
<feature type="transmembrane region" description="Helical" evidence="1">
    <location>
        <begin position="87"/>
        <end position="108"/>
    </location>
</feature>
<dbReference type="GO" id="GO:0005886">
    <property type="term" value="C:plasma membrane"/>
    <property type="evidence" value="ECO:0007669"/>
    <property type="project" value="TreeGrafter"/>
</dbReference>
<dbReference type="GO" id="GO:0019645">
    <property type="term" value="P:anaerobic electron transport chain"/>
    <property type="evidence" value="ECO:0007669"/>
    <property type="project" value="InterPro"/>
</dbReference>
<dbReference type="InterPro" id="IPR007059">
    <property type="entry name" value="DmsC"/>
</dbReference>
<evidence type="ECO:0008006" key="3">
    <source>
        <dbReference type="Google" id="ProtNLM"/>
    </source>
</evidence>
<protein>
    <recommendedName>
        <fullName evidence="3">Anaerobic dimethyl sulfoxide reductase chain C, anchor subunit</fullName>
    </recommendedName>
</protein>
<sequence>MSPEISIIILTVFAGAAQGVFTFLVAGDLLGLIKGSPLDGKVMIAGAMVSFLLTLVGIGSSFFHLTHPERGIKAIRRWQSSWLSLEAILMPVFMAFVGLYGLCAYFGAPPGLRVATGLLGVGTSFALYLASGMLYAACRYIKEWNTPYTPINFTIIGLATGGVVWTGTLEAIGAPHSITLSVIRVAFLLTVIGVVLKLAYYRRNRRLYNSFNIQSALGINHPEIKLMDMGTSYQHYNTKEYDYRGFANKRGRIRRISLALLFGSPIILLTLDYMPHLKGSPGVLGLIAAISMMAGALMERWLFFVDGSHAQNLYYGSFKDAGAANPILQSAKKGAQLPPV</sequence>
<reference evidence="2" key="1">
    <citation type="submission" date="2018-06" db="EMBL/GenBank/DDBJ databases">
        <authorList>
            <person name="Zhirakovskaya E."/>
        </authorList>
    </citation>
    <scope>NUCLEOTIDE SEQUENCE</scope>
</reference>
<dbReference type="Pfam" id="PF04976">
    <property type="entry name" value="DmsC"/>
    <property type="match status" value="1"/>
</dbReference>
<feature type="transmembrane region" description="Helical" evidence="1">
    <location>
        <begin position="178"/>
        <end position="200"/>
    </location>
</feature>
<name>A0A3B1CM15_9ZZZZ</name>
<accession>A0A3B1CM15</accession>
<feature type="transmembrane region" description="Helical" evidence="1">
    <location>
        <begin position="114"/>
        <end position="136"/>
    </location>
</feature>